<dbReference type="CDD" id="cd00590">
    <property type="entry name" value="RRM_SF"/>
    <property type="match status" value="1"/>
</dbReference>
<evidence type="ECO:0000256" key="1">
    <source>
        <dbReference type="PROSITE-ProRule" id="PRU00176"/>
    </source>
</evidence>
<evidence type="ECO:0000313" key="5">
    <source>
        <dbReference type="Proteomes" id="UP000747399"/>
    </source>
</evidence>
<organism evidence="4 5">
    <name type="scientific">Volvox africanus</name>
    <dbReference type="NCBI Taxonomy" id="51714"/>
    <lineage>
        <taxon>Eukaryota</taxon>
        <taxon>Viridiplantae</taxon>
        <taxon>Chlorophyta</taxon>
        <taxon>core chlorophytes</taxon>
        <taxon>Chlorophyceae</taxon>
        <taxon>CS clade</taxon>
        <taxon>Chlamydomonadales</taxon>
        <taxon>Volvocaceae</taxon>
        <taxon>Volvox</taxon>
    </lineage>
</organism>
<comment type="caution">
    <text evidence="4">The sequence shown here is derived from an EMBL/GenBank/DDBJ whole genome shotgun (WGS) entry which is preliminary data.</text>
</comment>
<dbReference type="EMBL" id="BNCO01000026">
    <property type="protein sequence ID" value="GIL56879.1"/>
    <property type="molecule type" value="Genomic_DNA"/>
</dbReference>
<dbReference type="GO" id="GO:0003723">
    <property type="term" value="F:RNA binding"/>
    <property type="evidence" value="ECO:0007669"/>
    <property type="project" value="UniProtKB-UniRule"/>
</dbReference>
<name>A0A8J4F2F1_9CHLO</name>
<feature type="domain" description="RRM" evidence="3">
    <location>
        <begin position="15"/>
        <end position="101"/>
    </location>
</feature>
<dbReference type="PROSITE" id="PS50102">
    <property type="entry name" value="RRM"/>
    <property type="match status" value="1"/>
</dbReference>
<keyword evidence="5" id="KW-1185">Reference proteome</keyword>
<feature type="region of interest" description="Disordered" evidence="2">
    <location>
        <begin position="379"/>
        <end position="500"/>
    </location>
</feature>
<sequence>MAADPGHSGDVGAPYHLFLTRIPPKLPKEEVEAALSAELASRRIGVLAISVVPQSAWKNKGFGFVVLAGSPSASDIVAIAADLDNSIRVGGKAINVRVCQASVSGGKPSLSTGPLTIWDQPVEKITRLCAQVLHCYFARRTHQEAYKAEKLLALLSMSVAPSCCQEAKPVSLWGRDVYGSLEKMLLAIGESHFGGGWSLNGTIADRNAVLTIGKARHMQGWDALRDPLPIATLLRLAACKQRLESIHTPDACSGFSTPTACRRCSDCGSLSAMHSTEQPSCSQSEASWSLRSLYTIPATAAENTSSESSPNLCTPNNDTEATGLSFAVANTGGFLGTSNTMQSCSGNITMADTALWSGHKQASTPDMHMGSRAAAVASPLPAQPPCLTEGQQAGSGDAEDDDNTSTCTFVTEGISTSASTGKCESFPPGGTERTGALPLSRCAGGAPGSRLRHQRTPHSAHSSCSSCPSPCGPAQLLAPAPSSPKPPTPQEQPPQQQQQHPNLIARGAPHQPSLLLVCAVPSSQLAGAHIAQPPSARDLLDRCARRLKSLIRRQPAQISYAVADLASYLSGAHEVLACCHDVPYFNLEGYASAVYGSFENFLLEISRLHLNDSWRFGGGQRTGEPRIMFRGRRLPLA</sequence>
<reference evidence="4" key="1">
    <citation type="journal article" date="2021" name="Proc. Natl. Acad. Sci. U.S.A.">
        <title>Three genomes in the algal genus Volvox reveal the fate of a haploid sex-determining region after a transition to homothallism.</title>
        <authorList>
            <person name="Yamamoto K."/>
            <person name="Hamaji T."/>
            <person name="Kawai-Toyooka H."/>
            <person name="Matsuzaki R."/>
            <person name="Takahashi F."/>
            <person name="Nishimura Y."/>
            <person name="Kawachi M."/>
            <person name="Noguchi H."/>
            <person name="Minakuchi Y."/>
            <person name="Umen J.G."/>
            <person name="Toyoda A."/>
            <person name="Nozaki H."/>
        </authorList>
    </citation>
    <scope>NUCLEOTIDE SEQUENCE</scope>
    <source>
        <strain evidence="4">NIES-3780</strain>
    </source>
</reference>
<feature type="compositionally biased region" description="Polar residues" evidence="2">
    <location>
        <begin position="404"/>
        <end position="422"/>
    </location>
</feature>
<keyword evidence="1" id="KW-0694">RNA-binding</keyword>
<gene>
    <name evidence="4" type="ORF">Vafri_12117</name>
</gene>
<dbReference type="AlphaFoldDB" id="A0A8J4F2F1"/>
<accession>A0A8J4F2F1</accession>
<dbReference type="Proteomes" id="UP000747399">
    <property type="component" value="Unassembled WGS sequence"/>
</dbReference>
<evidence type="ECO:0000313" key="4">
    <source>
        <dbReference type="EMBL" id="GIL56879.1"/>
    </source>
</evidence>
<feature type="compositionally biased region" description="Low complexity" evidence="2">
    <location>
        <begin position="459"/>
        <end position="480"/>
    </location>
</feature>
<evidence type="ECO:0000259" key="3">
    <source>
        <dbReference type="PROSITE" id="PS50102"/>
    </source>
</evidence>
<proteinExistence type="predicted"/>
<protein>
    <recommendedName>
        <fullName evidence="3">RRM domain-containing protein</fullName>
    </recommendedName>
</protein>
<evidence type="ECO:0000256" key="2">
    <source>
        <dbReference type="SAM" id="MobiDB-lite"/>
    </source>
</evidence>
<feature type="compositionally biased region" description="Pro residues" evidence="2">
    <location>
        <begin position="481"/>
        <end position="492"/>
    </location>
</feature>
<dbReference type="InterPro" id="IPR000504">
    <property type="entry name" value="RRM_dom"/>
</dbReference>